<dbReference type="Proteomes" id="UP000269221">
    <property type="component" value="Unassembled WGS sequence"/>
</dbReference>
<dbReference type="EMBL" id="QRBI01000148">
    <property type="protein sequence ID" value="RMB99662.1"/>
    <property type="molecule type" value="Genomic_DNA"/>
</dbReference>
<keyword evidence="5" id="KW-0472">Membrane</keyword>
<dbReference type="SUPFAM" id="SSF52799">
    <property type="entry name" value="(Phosphotyrosine protein) phosphatases II"/>
    <property type="match status" value="1"/>
</dbReference>
<dbReference type="PROSITE" id="PS51339">
    <property type="entry name" value="PPASE_MYOTUBULARIN"/>
    <property type="match status" value="1"/>
</dbReference>
<dbReference type="InterPro" id="IPR030564">
    <property type="entry name" value="Myotubularin"/>
</dbReference>
<comment type="caution">
    <text evidence="9">The sequence shown here is derived from an EMBL/GenBank/DDBJ whole genome shotgun (WGS) entry which is preliminary data.</text>
</comment>
<dbReference type="GO" id="GO:0046856">
    <property type="term" value="P:phosphatidylinositol dephosphorylation"/>
    <property type="evidence" value="ECO:0007669"/>
    <property type="project" value="TreeGrafter"/>
</dbReference>
<evidence type="ECO:0000256" key="3">
    <source>
        <dbReference type="ARBA" id="ARBA00007471"/>
    </source>
</evidence>
<dbReference type="GO" id="GO:0016020">
    <property type="term" value="C:membrane"/>
    <property type="evidence" value="ECO:0007669"/>
    <property type="project" value="UniProtKB-SubCell"/>
</dbReference>
<evidence type="ECO:0000256" key="4">
    <source>
        <dbReference type="ARBA" id="ARBA00022490"/>
    </source>
</evidence>
<evidence type="ECO:0000256" key="7">
    <source>
        <dbReference type="PIRSR" id="PIRSR630564-2"/>
    </source>
</evidence>
<dbReference type="InterPro" id="IPR010569">
    <property type="entry name" value="Myotubularin-like_Pase_dom"/>
</dbReference>
<evidence type="ECO:0000313" key="9">
    <source>
        <dbReference type="EMBL" id="RMB99662.1"/>
    </source>
</evidence>
<dbReference type="InterPro" id="IPR016130">
    <property type="entry name" value="Tyr_Pase_AS"/>
</dbReference>
<evidence type="ECO:0000256" key="5">
    <source>
        <dbReference type="ARBA" id="ARBA00023136"/>
    </source>
</evidence>
<dbReference type="InterPro" id="IPR029021">
    <property type="entry name" value="Prot-tyrosine_phosphatase-like"/>
</dbReference>
<dbReference type="PANTHER" id="PTHR10807">
    <property type="entry name" value="MYOTUBULARIN-RELATED"/>
    <property type="match status" value="1"/>
</dbReference>
<keyword evidence="4" id="KW-0963">Cytoplasm</keyword>
<evidence type="ECO:0000259" key="8">
    <source>
        <dbReference type="PROSITE" id="PS51339"/>
    </source>
</evidence>
<protein>
    <recommendedName>
        <fullName evidence="8">Myotubularin phosphatase domain-containing protein</fullName>
    </recommendedName>
</protein>
<evidence type="ECO:0000256" key="1">
    <source>
        <dbReference type="ARBA" id="ARBA00004170"/>
    </source>
</evidence>
<evidence type="ECO:0000256" key="6">
    <source>
        <dbReference type="PIRSR" id="PIRSR630564-1"/>
    </source>
</evidence>
<dbReference type="AlphaFoldDB" id="A0A3M0JFC7"/>
<dbReference type="PROSITE" id="PS00383">
    <property type="entry name" value="TYR_PHOSPHATASE_1"/>
    <property type="match status" value="1"/>
</dbReference>
<keyword evidence="10" id="KW-1185">Reference proteome</keyword>
<proteinExistence type="inferred from homology"/>
<feature type="binding site" evidence="7">
    <location>
        <begin position="196"/>
        <end position="202"/>
    </location>
    <ligand>
        <name>substrate</name>
    </ligand>
</feature>
<organism evidence="9 10">
    <name type="scientific">Hirundo rustica rustica</name>
    <dbReference type="NCBI Taxonomy" id="333673"/>
    <lineage>
        <taxon>Eukaryota</taxon>
        <taxon>Metazoa</taxon>
        <taxon>Chordata</taxon>
        <taxon>Craniata</taxon>
        <taxon>Vertebrata</taxon>
        <taxon>Euteleostomi</taxon>
        <taxon>Archelosauria</taxon>
        <taxon>Archosauria</taxon>
        <taxon>Dinosauria</taxon>
        <taxon>Saurischia</taxon>
        <taxon>Theropoda</taxon>
        <taxon>Coelurosauria</taxon>
        <taxon>Aves</taxon>
        <taxon>Neognathae</taxon>
        <taxon>Neoaves</taxon>
        <taxon>Telluraves</taxon>
        <taxon>Australaves</taxon>
        <taxon>Passeriformes</taxon>
        <taxon>Sylvioidea</taxon>
        <taxon>Hirundinidae</taxon>
        <taxon>Hirundo</taxon>
    </lineage>
</organism>
<reference evidence="9 10" key="1">
    <citation type="submission" date="2018-07" db="EMBL/GenBank/DDBJ databases">
        <title>A high quality draft genome assembly of the barn swallow (H. rustica rustica).</title>
        <authorList>
            <person name="Formenti G."/>
            <person name="Chiara M."/>
            <person name="Poveda L."/>
            <person name="Francoijs K.-J."/>
            <person name="Bonisoli-Alquati A."/>
            <person name="Canova L."/>
            <person name="Gianfranceschi L."/>
            <person name="Horner D.S."/>
            <person name="Saino N."/>
        </authorList>
    </citation>
    <scope>NUCLEOTIDE SEQUENCE [LARGE SCALE GENOMIC DNA]</scope>
    <source>
        <strain evidence="9">Chelidonia</strain>
        <tissue evidence="9">Blood</tissue>
    </source>
</reference>
<dbReference type="GO" id="GO:0048311">
    <property type="term" value="P:mitochondrion distribution"/>
    <property type="evidence" value="ECO:0007669"/>
    <property type="project" value="TreeGrafter"/>
</dbReference>
<feature type="domain" description="Myotubularin phosphatase" evidence="8">
    <location>
        <begin position="1"/>
        <end position="242"/>
    </location>
</feature>
<dbReference type="Pfam" id="PF06602">
    <property type="entry name" value="Myotub-related"/>
    <property type="match status" value="1"/>
</dbReference>
<dbReference type="PANTHER" id="PTHR10807:SF69">
    <property type="entry name" value="MYOTUBULARIN"/>
    <property type="match status" value="1"/>
</dbReference>
<evidence type="ECO:0000313" key="10">
    <source>
        <dbReference type="Proteomes" id="UP000269221"/>
    </source>
</evidence>
<dbReference type="GO" id="GO:1902902">
    <property type="term" value="P:negative regulation of autophagosome assembly"/>
    <property type="evidence" value="ECO:0007669"/>
    <property type="project" value="TreeGrafter"/>
</dbReference>
<gene>
    <name evidence="9" type="ORF">DUI87_23916</name>
</gene>
<feature type="active site" description="Phosphocysteine intermediate" evidence="6">
    <location>
        <position position="196"/>
    </location>
</feature>
<comment type="subcellular location">
    <subcellularLocation>
        <location evidence="2">Cytoplasm</location>
    </subcellularLocation>
    <subcellularLocation>
        <location evidence="1">Membrane</location>
        <topology evidence="1">Peripheral membrane protein</topology>
    </subcellularLocation>
</comment>
<dbReference type="STRING" id="333673.A0A3M0JFC7"/>
<dbReference type="GO" id="GO:0004438">
    <property type="term" value="F:phosphatidylinositol-3-phosphate phosphatase activity"/>
    <property type="evidence" value="ECO:0007669"/>
    <property type="project" value="TreeGrafter"/>
</dbReference>
<dbReference type="GO" id="GO:0005737">
    <property type="term" value="C:cytoplasm"/>
    <property type="evidence" value="ECO:0007669"/>
    <property type="project" value="UniProtKB-SubCell"/>
</dbReference>
<comment type="similarity">
    <text evidence="3">Belongs to the protein-tyrosine phosphatase family. Non-receptor class myotubularin subfamily.</text>
</comment>
<dbReference type="GO" id="GO:0046716">
    <property type="term" value="P:muscle cell cellular homeostasis"/>
    <property type="evidence" value="ECO:0007669"/>
    <property type="project" value="TreeGrafter"/>
</dbReference>
<name>A0A3M0JFC7_HIRRU</name>
<dbReference type="OrthoDB" id="271628at2759"/>
<dbReference type="GO" id="GO:0052629">
    <property type="term" value="F:phosphatidylinositol-3,5-bisphosphate 3-phosphatase activity"/>
    <property type="evidence" value="ECO:0007669"/>
    <property type="project" value="TreeGrafter"/>
</dbReference>
<evidence type="ECO:0000256" key="2">
    <source>
        <dbReference type="ARBA" id="ARBA00004496"/>
    </source>
</evidence>
<sequence>MLMDEFKKSFLKLDGTQGGAAVIMRCSQPLVAMGGKRNKDEERYLDIIREANKQISKLTICDARPNANAVANKEVLQLSELEGADVSSEEKEAQGRSYHFVQLPERRLEPGSRGGYEGGDAHPNAELFFWDIHNSHVTRDPLKKLKDIVYPNVEESHWLSSLESTHWLEHIKLVLTGAVQVPDEASLGRSVAPVHCGDGWDRTAQLTSLAMLVLDSYYRTVEGFEVLVQKGWISFGRKFASV</sequence>
<accession>A0A3M0JFC7</accession>